<dbReference type="GO" id="GO:1990195">
    <property type="term" value="C:macrolide transmembrane transporter complex"/>
    <property type="evidence" value="ECO:0007669"/>
    <property type="project" value="InterPro"/>
</dbReference>
<dbReference type="InterPro" id="IPR030190">
    <property type="entry name" value="MacA_alpha-hairpin_sf"/>
</dbReference>
<feature type="coiled-coil region" evidence="4">
    <location>
        <begin position="99"/>
        <end position="133"/>
    </location>
</feature>
<dbReference type="Gene3D" id="2.40.420.20">
    <property type="match status" value="1"/>
</dbReference>
<dbReference type="GO" id="GO:1990961">
    <property type="term" value="P:xenobiotic detoxification by transmembrane export across the plasma membrane"/>
    <property type="evidence" value="ECO:0007669"/>
    <property type="project" value="InterPro"/>
</dbReference>
<dbReference type="InterPro" id="IPR006143">
    <property type="entry name" value="RND_pump_MFP"/>
</dbReference>
<evidence type="ECO:0000259" key="6">
    <source>
        <dbReference type="Pfam" id="PF25917"/>
    </source>
</evidence>
<dbReference type="Pfam" id="PF25917">
    <property type="entry name" value="BSH_RND"/>
    <property type="match status" value="1"/>
</dbReference>
<feature type="domain" description="Multidrug resistance protein MdtA-like barrel-sandwich hybrid" evidence="6">
    <location>
        <begin position="59"/>
        <end position="268"/>
    </location>
</feature>
<evidence type="ECO:0000313" key="8">
    <source>
        <dbReference type="EMBL" id="MBI3015330.1"/>
    </source>
</evidence>
<dbReference type="Gene3D" id="2.40.50.100">
    <property type="match status" value="2"/>
</dbReference>
<comment type="caution">
    <text evidence="8">The sequence shown here is derived from an EMBL/GenBank/DDBJ whole genome shotgun (WGS) entry which is preliminary data.</text>
</comment>
<dbReference type="SUPFAM" id="SSF111369">
    <property type="entry name" value="HlyD-like secretion proteins"/>
    <property type="match status" value="2"/>
</dbReference>
<dbReference type="GO" id="GO:0022857">
    <property type="term" value="F:transmembrane transporter activity"/>
    <property type="evidence" value="ECO:0007669"/>
    <property type="project" value="InterPro"/>
</dbReference>
<dbReference type="PANTHER" id="PTHR32347:SF14">
    <property type="entry name" value="EFFLUX SYSTEM COMPONENT YKNX-RELATED"/>
    <property type="match status" value="1"/>
</dbReference>
<comment type="similarity">
    <text evidence="2">Belongs to the membrane fusion protein (MFP) (TC 8.A.1) family.</text>
</comment>
<dbReference type="PRINTS" id="PR01490">
    <property type="entry name" value="RTXTOXIND"/>
</dbReference>
<dbReference type="GO" id="GO:0019898">
    <property type="term" value="C:extrinsic component of membrane"/>
    <property type="evidence" value="ECO:0007669"/>
    <property type="project" value="InterPro"/>
</dbReference>
<dbReference type="Gene3D" id="6.10.140.1990">
    <property type="match status" value="1"/>
</dbReference>
<evidence type="ECO:0000259" key="7">
    <source>
        <dbReference type="Pfam" id="PF25954"/>
    </source>
</evidence>
<accession>A0A932GQZ3</accession>
<reference evidence="8" key="1">
    <citation type="submission" date="2020-07" db="EMBL/GenBank/DDBJ databases">
        <title>Huge and variable diversity of episymbiotic CPR bacteria and DPANN archaea in groundwater ecosystems.</title>
        <authorList>
            <person name="He C.Y."/>
            <person name="Keren R."/>
            <person name="Whittaker M."/>
            <person name="Farag I.F."/>
            <person name="Doudna J."/>
            <person name="Cate J.H.D."/>
            <person name="Banfield J.F."/>
        </authorList>
    </citation>
    <scope>NUCLEOTIDE SEQUENCE</scope>
    <source>
        <strain evidence="8">NC_groundwater_717_Ag_S-0.2um_59_8</strain>
    </source>
</reference>
<evidence type="ECO:0000313" key="9">
    <source>
        <dbReference type="Proteomes" id="UP000741360"/>
    </source>
</evidence>
<dbReference type="Proteomes" id="UP000741360">
    <property type="component" value="Unassembled WGS sequence"/>
</dbReference>
<evidence type="ECO:0000256" key="1">
    <source>
        <dbReference type="ARBA" id="ARBA00004196"/>
    </source>
</evidence>
<dbReference type="EMBL" id="JACPSX010000186">
    <property type="protein sequence ID" value="MBI3015330.1"/>
    <property type="molecule type" value="Genomic_DNA"/>
</dbReference>
<dbReference type="Gene3D" id="2.40.30.170">
    <property type="match status" value="1"/>
</dbReference>
<evidence type="ECO:0000256" key="3">
    <source>
        <dbReference type="ARBA" id="ARBA00023054"/>
    </source>
</evidence>
<dbReference type="GO" id="GO:0030313">
    <property type="term" value="C:cell envelope"/>
    <property type="evidence" value="ECO:0007669"/>
    <property type="project" value="UniProtKB-SubCell"/>
</dbReference>
<dbReference type="AlphaFoldDB" id="A0A932GQZ3"/>
<sequence length="466" mass="50077">MNKRWRGLGAAAGIAAVAAGILWWRGRGASDPQYNLARLERGNIVERVTATGTVNPITTVLVGSQVSGTIKKLYADFNSAVRRGQILAQLDTDTFESQVAQAAANLQTARAQVENAKASLENFRAALLSAQANLTSVRANAEKARVSEKDAKDNRDRQTALWQRNLIAQRDVEVANTAYELAVAQKRVVEAQVQQAEADLEAARARVQSAQAQIKTNEAQVAQAAAALRQAQINLEKATIYSPIDGIVVARNVDVGQTVAASLQAPTLFIIALDLSRLQIDTSVPEADVGRIQEGQEVQFTVDAFPSQTFRGRVSQVRLNPTTVQNVVTYNAVVTVENPGKRLMPGMTAQVSIITSRKDNVLRLPVQATRFRPPTPVGGGEKSPVARKGSGGQKRQTVERDRMQVWMLGQGGSLQPVSVQTGISDGRFTEIVSGSLKEGDQVIIGLRSATANSGGPPGAPPMFRRF</sequence>
<evidence type="ECO:0000256" key="2">
    <source>
        <dbReference type="ARBA" id="ARBA00009477"/>
    </source>
</evidence>
<name>A0A932GQZ3_UNCTE</name>
<dbReference type="InterPro" id="IPR058625">
    <property type="entry name" value="MdtA-like_BSH"/>
</dbReference>
<dbReference type="Gene3D" id="1.10.287.470">
    <property type="entry name" value="Helix hairpin bin"/>
    <property type="match status" value="1"/>
</dbReference>
<organism evidence="8 9">
    <name type="scientific">Tectimicrobiota bacterium</name>
    <dbReference type="NCBI Taxonomy" id="2528274"/>
    <lineage>
        <taxon>Bacteria</taxon>
        <taxon>Pseudomonadati</taxon>
        <taxon>Nitrospinota/Tectimicrobiota group</taxon>
        <taxon>Candidatus Tectimicrobiota</taxon>
    </lineage>
</organism>
<dbReference type="PANTHER" id="PTHR32347">
    <property type="entry name" value="EFFLUX SYSTEM COMPONENT YKNX-RELATED"/>
    <property type="match status" value="1"/>
</dbReference>
<feature type="region of interest" description="Disordered" evidence="5">
    <location>
        <begin position="370"/>
        <end position="398"/>
    </location>
</feature>
<proteinExistence type="inferred from homology"/>
<evidence type="ECO:0000256" key="4">
    <source>
        <dbReference type="SAM" id="Coils"/>
    </source>
</evidence>
<dbReference type="NCBIfam" id="TIGR01730">
    <property type="entry name" value="RND_mfp"/>
    <property type="match status" value="1"/>
</dbReference>
<protein>
    <submittedName>
        <fullName evidence="8">Efflux RND transporter periplasmic adaptor subunit</fullName>
    </submittedName>
</protein>
<feature type="domain" description="CusB-like beta-barrel" evidence="7">
    <location>
        <begin position="281"/>
        <end position="355"/>
    </location>
</feature>
<gene>
    <name evidence="8" type="ORF">HYY65_09790</name>
</gene>
<dbReference type="InterPro" id="IPR050465">
    <property type="entry name" value="UPF0194_transport"/>
</dbReference>
<evidence type="ECO:0000256" key="5">
    <source>
        <dbReference type="SAM" id="MobiDB-lite"/>
    </source>
</evidence>
<comment type="subcellular location">
    <subcellularLocation>
        <location evidence="1">Cell envelope</location>
    </subcellularLocation>
</comment>
<dbReference type="InterPro" id="IPR058792">
    <property type="entry name" value="Beta-barrel_RND_2"/>
</dbReference>
<keyword evidence="3 4" id="KW-0175">Coiled coil</keyword>
<dbReference type="FunFam" id="2.40.30.170:FF:000010">
    <property type="entry name" value="Efflux RND transporter periplasmic adaptor subunit"/>
    <property type="match status" value="1"/>
</dbReference>
<feature type="coiled-coil region" evidence="4">
    <location>
        <begin position="179"/>
        <end position="234"/>
    </location>
</feature>
<dbReference type="Pfam" id="PF25954">
    <property type="entry name" value="Beta-barrel_RND_2"/>
    <property type="match status" value="1"/>
</dbReference>